<reference evidence="1 2" key="1">
    <citation type="submission" date="2018-05" db="EMBL/GenBank/DDBJ databases">
        <title>Genomic Encyclopedia of Type Strains, Phase IV (KMG-IV): sequencing the most valuable type-strain genomes for metagenomic binning, comparative biology and taxonomic classification.</title>
        <authorList>
            <person name="Goeker M."/>
        </authorList>
    </citation>
    <scope>NUCLEOTIDE SEQUENCE [LARGE SCALE GENOMIC DNA]</scope>
    <source>
        <strain evidence="1 2">DSM 23606</strain>
    </source>
</reference>
<organism evidence="1 2">
    <name type="scientific">Plasticicumulans acidivorans</name>
    <dbReference type="NCBI Taxonomy" id="886464"/>
    <lineage>
        <taxon>Bacteria</taxon>
        <taxon>Pseudomonadati</taxon>
        <taxon>Pseudomonadota</taxon>
        <taxon>Gammaproteobacteria</taxon>
        <taxon>Candidatus Competibacteraceae</taxon>
        <taxon>Plasticicumulans</taxon>
    </lineage>
</organism>
<dbReference type="NCBIfam" id="TIGR03831">
    <property type="entry name" value="YgiT_finger"/>
    <property type="match status" value="1"/>
</dbReference>
<name>A0A317MZ46_9GAMM</name>
<dbReference type="EMBL" id="QGTJ01000002">
    <property type="protein sequence ID" value="PWV64913.1"/>
    <property type="molecule type" value="Genomic_DNA"/>
</dbReference>
<evidence type="ECO:0000313" key="1">
    <source>
        <dbReference type="EMBL" id="PWV64913.1"/>
    </source>
</evidence>
<accession>A0A317MZ46</accession>
<sequence length="90" mass="9507">MKRPCPVCQFGTLNPGTASALFERGGMTPVIEAAPALICDTCGEVWCDEAAAARLTDQAEAALQTRERIAQGEEGTVSLAELERRLGLDG</sequence>
<protein>
    <submittedName>
        <fullName evidence="1">YgiT-type zinc finger domain-containing protein</fullName>
    </submittedName>
</protein>
<dbReference type="CDD" id="cd12870">
    <property type="entry name" value="MqsA"/>
    <property type="match status" value="1"/>
</dbReference>
<gene>
    <name evidence="1" type="ORF">C7443_102567</name>
</gene>
<proteinExistence type="predicted"/>
<dbReference type="Proteomes" id="UP000246569">
    <property type="component" value="Unassembled WGS sequence"/>
</dbReference>
<dbReference type="InterPro" id="IPR022453">
    <property type="entry name" value="Znf_MqsA-type"/>
</dbReference>
<keyword evidence="2" id="KW-1185">Reference proteome</keyword>
<evidence type="ECO:0000313" key="2">
    <source>
        <dbReference type="Proteomes" id="UP000246569"/>
    </source>
</evidence>
<dbReference type="Gene3D" id="3.10.20.860">
    <property type="match status" value="1"/>
</dbReference>
<dbReference type="RefSeq" id="WP_110017532.1">
    <property type="nucleotide sequence ID" value="NZ_QGTJ01000002.1"/>
</dbReference>
<dbReference type="AlphaFoldDB" id="A0A317MZ46"/>
<dbReference type="OrthoDB" id="9812340at2"/>
<comment type="caution">
    <text evidence="1">The sequence shown here is derived from an EMBL/GenBank/DDBJ whole genome shotgun (WGS) entry which is preliminary data.</text>
</comment>